<feature type="region of interest" description="Disordered" evidence="1">
    <location>
        <begin position="446"/>
        <end position="849"/>
    </location>
</feature>
<comment type="caution">
    <text evidence="3">The sequence shown here is derived from an EMBL/GenBank/DDBJ whole genome shotgun (WGS) entry which is preliminary data.</text>
</comment>
<evidence type="ECO:0000313" key="4">
    <source>
        <dbReference type="Proteomes" id="UP001174136"/>
    </source>
</evidence>
<dbReference type="Pfam" id="PF00041">
    <property type="entry name" value="fn3"/>
    <property type="match status" value="1"/>
</dbReference>
<dbReference type="PROSITE" id="PS50853">
    <property type="entry name" value="FN3"/>
    <property type="match status" value="1"/>
</dbReference>
<feature type="compositionally biased region" description="Basic residues" evidence="1">
    <location>
        <begin position="561"/>
        <end position="575"/>
    </location>
</feature>
<protein>
    <submittedName>
        <fullName evidence="3">Fibronectin type III domain-containing protein 1</fullName>
    </submittedName>
</protein>
<feature type="compositionally biased region" description="Low complexity" evidence="1">
    <location>
        <begin position="137"/>
        <end position="149"/>
    </location>
</feature>
<dbReference type="CDD" id="cd00063">
    <property type="entry name" value="FN3"/>
    <property type="match status" value="1"/>
</dbReference>
<feature type="compositionally biased region" description="Acidic residues" evidence="1">
    <location>
        <begin position="509"/>
        <end position="526"/>
    </location>
</feature>
<dbReference type="PRINTS" id="PR00014">
    <property type="entry name" value="FNTYPEIII"/>
</dbReference>
<dbReference type="SMART" id="SM00060">
    <property type="entry name" value="FN3"/>
    <property type="match status" value="1"/>
</dbReference>
<reference evidence="3" key="1">
    <citation type="journal article" date="2023" name="Front. Mar. Sci.">
        <title>A new Merluccius polli reference genome to investigate the effects of global change in West African waters.</title>
        <authorList>
            <person name="Mateo J.L."/>
            <person name="Blanco-Fernandez C."/>
            <person name="Garcia-Vazquez E."/>
            <person name="Machado-Schiaffino G."/>
        </authorList>
    </citation>
    <scope>NUCLEOTIDE SEQUENCE</scope>
    <source>
        <strain evidence="3">C29</strain>
        <tissue evidence="3">Fin</tissue>
    </source>
</reference>
<dbReference type="AlphaFoldDB" id="A0AA47MFE8"/>
<keyword evidence="4" id="KW-1185">Reference proteome</keyword>
<dbReference type="InterPro" id="IPR036116">
    <property type="entry name" value="FN3_sf"/>
</dbReference>
<feature type="compositionally biased region" description="Low complexity" evidence="1">
    <location>
        <begin position="531"/>
        <end position="558"/>
    </location>
</feature>
<feature type="compositionally biased region" description="Basic residues" evidence="1">
    <location>
        <begin position="450"/>
        <end position="459"/>
    </location>
</feature>
<dbReference type="Gene3D" id="2.60.40.10">
    <property type="entry name" value="Immunoglobulins"/>
    <property type="match status" value="2"/>
</dbReference>
<feature type="domain" description="Fibronectin type-III" evidence="2">
    <location>
        <begin position="310"/>
        <end position="405"/>
    </location>
</feature>
<dbReference type="SUPFAM" id="SSF49265">
    <property type="entry name" value="Fibronectin type III"/>
    <property type="match status" value="1"/>
</dbReference>
<evidence type="ECO:0000313" key="3">
    <source>
        <dbReference type="EMBL" id="KAK0139303.1"/>
    </source>
</evidence>
<feature type="compositionally biased region" description="Low complexity" evidence="1">
    <location>
        <begin position="580"/>
        <end position="600"/>
    </location>
</feature>
<accession>A0AA47MFE8</accession>
<feature type="region of interest" description="Disordered" evidence="1">
    <location>
        <begin position="128"/>
        <end position="178"/>
    </location>
</feature>
<dbReference type="InterPro" id="IPR013783">
    <property type="entry name" value="Ig-like_fold"/>
</dbReference>
<feature type="compositionally biased region" description="Polar residues" evidence="1">
    <location>
        <begin position="797"/>
        <end position="806"/>
    </location>
</feature>
<feature type="compositionally biased region" description="Polar residues" evidence="1">
    <location>
        <begin position="601"/>
        <end position="611"/>
    </location>
</feature>
<dbReference type="EMBL" id="JAOPHQ010004453">
    <property type="protein sequence ID" value="KAK0139303.1"/>
    <property type="molecule type" value="Genomic_DNA"/>
</dbReference>
<dbReference type="PANTHER" id="PTHR23197">
    <property type="entry name" value="TARSH-RELATED FIBRONECTIN DOMAIN-CONTAINING"/>
    <property type="match status" value="1"/>
</dbReference>
<feature type="compositionally biased region" description="Polar residues" evidence="1">
    <location>
        <begin position="814"/>
        <end position="834"/>
    </location>
</feature>
<name>A0AA47MFE8_MERPO</name>
<proteinExistence type="predicted"/>
<feature type="compositionally biased region" description="Low complexity" evidence="1">
    <location>
        <begin position="772"/>
        <end position="788"/>
    </location>
</feature>
<feature type="compositionally biased region" description="Polar residues" evidence="1">
    <location>
        <begin position="469"/>
        <end position="478"/>
    </location>
</feature>
<feature type="region of interest" description="Disordered" evidence="1">
    <location>
        <begin position="1"/>
        <end position="48"/>
    </location>
</feature>
<feature type="compositionally biased region" description="Basic and acidic residues" evidence="1">
    <location>
        <begin position="612"/>
        <end position="626"/>
    </location>
</feature>
<sequence>MDNNNILTCVTAERSAAQTQGGRAKAADRSAQRQSWEPPVQLDGSPVDRYSISATKPIRAQHRLAKAGRDKDASVPLLEDVDPEWANLDGFAVVGGSVNVSSAAGQRPRPPPHAAPARVELEVEVASPVARVHRRPPQSSSGPRQPYSRALVRLPLVERRRQHSTKPQSDQRNRNSHKLASESVHVVSLQAQRTQTHRSAPVNRAVVTKAIVPEPEEEAKDITVRVMSPQSVLISWVDPVAELGKVAANQLRYYMVKYREKGESARWEYKESTQRRLMIDNLSADGMGENHGKWSVSVFQRTPESAPSGPPENFEVKPLRGKGTAVTATWDPPEEPNGRIREYILSYAPATKPFGMKSVTYRSSTTSATIDGLTPGDRYIFKIKATNRRGQGPLSKAFSVAMPGTAFIKVTFSISSQLCHPRKARTATELATPPLRKTGAAMKAIFNRQRSQKPLKQPRPRPPTDGSAPLSQSRSYHSIFSAVRGSVRNGASSLGKKKKEKTSPTTPPPEEEPVTVEAVEEKEPDNDVVYPGTRVTPTPQTTTLKPVTLAPTTAATSRPRPPPRRPIKIRVHQKPGSKASSSSSSSSISSSSSSSSTSSSLPIPSHSQETSIIKKDSYIDSLKPESKVTYAQPSLTQSKPSMPVPTRTTAQPKTVAPPLGKDPAVAGRTSGSLPNSRYGFGQRNSGILLRGNFTRNPNGYKYRPASTANAQSNLPGRTQNQASSNTDISKSQSTLPTGSQNRGTSGTSNSAMSRSNSRTGSQSESTSNTDGSVASRSRSHSPSTSSAHNPMFPFLSRSGSRTPATSETHDSGGARSTSHRMSNNPATSHNTHNSPHSRKARHDVWGGIR</sequence>
<feature type="compositionally biased region" description="Polar residues" evidence="1">
    <location>
        <begin position="629"/>
        <end position="652"/>
    </location>
</feature>
<dbReference type="Proteomes" id="UP001174136">
    <property type="component" value="Unassembled WGS sequence"/>
</dbReference>
<evidence type="ECO:0000259" key="2">
    <source>
        <dbReference type="PROSITE" id="PS50853"/>
    </source>
</evidence>
<organism evidence="3 4">
    <name type="scientific">Merluccius polli</name>
    <name type="common">Benguela hake</name>
    <name type="synonym">Merluccius cadenati</name>
    <dbReference type="NCBI Taxonomy" id="89951"/>
    <lineage>
        <taxon>Eukaryota</taxon>
        <taxon>Metazoa</taxon>
        <taxon>Chordata</taxon>
        <taxon>Craniata</taxon>
        <taxon>Vertebrata</taxon>
        <taxon>Euteleostomi</taxon>
        <taxon>Actinopterygii</taxon>
        <taxon>Neopterygii</taxon>
        <taxon>Teleostei</taxon>
        <taxon>Neoteleostei</taxon>
        <taxon>Acanthomorphata</taxon>
        <taxon>Zeiogadaria</taxon>
        <taxon>Gadariae</taxon>
        <taxon>Gadiformes</taxon>
        <taxon>Gadoidei</taxon>
        <taxon>Merlucciidae</taxon>
        <taxon>Merluccius</taxon>
    </lineage>
</organism>
<feature type="compositionally biased region" description="Polar residues" evidence="1">
    <location>
        <begin position="706"/>
        <end position="771"/>
    </location>
</feature>
<gene>
    <name evidence="3" type="primary">FNDC1</name>
    <name evidence="3" type="ORF">N1851_024061</name>
</gene>
<dbReference type="PANTHER" id="PTHR23197:SF8">
    <property type="entry name" value="FIBRONECTIN TYPE III DOMAIN-CONTAINING PROTEIN 1"/>
    <property type="match status" value="1"/>
</dbReference>
<evidence type="ECO:0000256" key="1">
    <source>
        <dbReference type="SAM" id="MobiDB-lite"/>
    </source>
</evidence>
<dbReference type="InterPro" id="IPR003961">
    <property type="entry name" value="FN3_dom"/>
</dbReference>